<dbReference type="AlphaFoldDB" id="A0A9Q1JFM5"/>
<keyword evidence="2" id="KW-1185">Reference proteome</keyword>
<organism evidence="1 2">
    <name type="scientific">Synaphobranchus kaupii</name>
    <name type="common">Kaup's arrowtooth eel</name>
    <dbReference type="NCBI Taxonomy" id="118154"/>
    <lineage>
        <taxon>Eukaryota</taxon>
        <taxon>Metazoa</taxon>
        <taxon>Chordata</taxon>
        <taxon>Craniata</taxon>
        <taxon>Vertebrata</taxon>
        <taxon>Euteleostomi</taxon>
        <taxon>Actinopterygii</taxon>
        <taxon>Neopterygii</taxon>
        <taxon>Teleostei</taxon>
        <taxon>Anguilliformes</taxon>
        <taxon>Synaphobranchidae</taxon>
        <taxon>Synaphobranchus</taxon>
    </lineage>
</organism>
<dbReference type="Proteomes" id="UP001152622">
    <property type="component" value="Chromosome 1"/>
</dbReference>
<name>A0A9Q1JFM5_SYNKA</name>
<comment type="caution">
    <text evidence="1">The sequence shown here is derived from an EMBL/GenBank/DDBJ whole genome shotgun (WGS) entry which is preliminary data.</text>
</comment>
<evidence type="ECO:0000313" key="1">
    <source>
        <dbReference type="EMBL" id="KAJ8382182.1"/>
    </source>
</evidence>
<reference evidence="1" key="1">
    <citation type="journal article" date="2023" name="Science">
        <title>Genome structures resolve the early diversification of teleost fishes.</title>
        <authorList>
            <person name="Parey E."/>
            <person name="Louis A."/>
            <person name="Montfort J."/>
            <person name="Bouchez O."/>
            <person name="Roques C."/>
            <person name="Iampietro C."/>
            <person name="Lluch J."/>
            <person name="Castinel A."/>
            <person name="Donnadieu C."/>
            <person name="Desvignes T."/>
            <person name="Floi Bucao C."/>
            <person name="Jouanno E."/>
            <person name="Wen M."/>
            <person name="Mejri S."/>
            <person name="Dirks R."/>
            <person name="Jansen H."/>
            <person name="Henkel C."/>
            <person name="Chen W.J."/>
            <person name="Zahm M."/>
            <person name="Cabau C."/>
            <person name="Klopp C."/>
            <person name="Thompson A.W."/>
            <person name="Robinson-Rechavi M."/>
            <person name="Braasch I."/>
            <person name="Lecointre G."/>
            <person name="Bobe J."/>
            <person name="Postlethwait J.H."/>
            <person name="Berthelot C."/>
            <person name="Roest Crollius H."/>
            <person name="Guiguen Y."/>
        </authorList>
    </citation>
    <scope>NUCLEOTIDE SEQUENCE</scope>
    <source>
        <strain evidence="1">WJC10195</strain>
    </source>
</reference>
<evidence type="ECO:0000313" key="2">
    <source>
        <dbReference type="Proteomes" id="UP001152622"/>
    </source>
</evidence>
<protein>
    <submittedName>
        <fullName evidence="1">Uncharacterized protein</fullName>
    </submittedName>
</protein>
<gene>
    <name evidence="1" type="ORF">SKAU_G00029600</name>
</gene>
<proteinExistence type="predicted"/>
<dbReference type="EMBL" id="JAINUF010000001">
    <property type="protein sequence ID" value="KAJ8382182.1"/>
    <property type="molecule type" value="Genomic_DNA"/>
</dbReference>
<sequence length="122" mass="13203">MPGLCWVAVERNACCSAQIRPCGEWAPVKGVDLAVVSGPSSEDSRGPSDEAPCLCLRDTVILIQRTETWRPKGSQHQETLAPVSRVLKRLFQGPNVSAVSGTPRLSAAECFAEERELLSVIK</sequence>
<accession>A0A9Q1JFM5</accession>